<evidence type="ECO:0000256" key="1">
    <source>
        <dbReference type="SAM" id="MobiDB-lite"/>
    </source>
</evidence>
<evidence type="ECO:0000313" key="3">
    <source>
        <dbReference type="Proteomes" id="UP000283805"/>
    </source>
</evidence>
<feature type="region of interest" description="Disordered" evidence="1">
    <location>
        <begin position="82"/>
        <end position="103"/>
    </location>
</feature>
<dbReference type="AlphaFoldDB" id="A0A3R7EBM2"/>
<sequence>MSEENESTLPNLVTIVGRGVPSNYEITVDGELELVGADPLEEATVVTDHSAEGAVDTGVMRFRFSGELANIHVVDWNGVPAPESPSTPTVHVDYGVPGRSNSS</sequence>
<gene>
    <name evidence="2" type="ORF">ATJ93_4706</name>
</gene>
<dbReference type="Proteomes" id="UP000283805">
    <property type="component" value="Unassembled WGS sequence"/>
</dbReference>
<keyword evidence="3" id="KW-1185">Reference proteome</keyword>
<comment type="caution">
    <text evidence="2">The sequence shown here is derived from an EMBL/GenBank/DDBJ whole genome shotgun (WGS) entry which is preliminary data.</text>
</comment>
<dbReference type="OrthoDB" id="195843at2157"/>
<name>A0A3R7EBM2_9EURY</name>
<reference evidence="2 3" key="1">
    <citation type="submission" date="2018-09" db="EMBL/GenBank/DDBJ databases">
        <title>Genomic Encyclopedia of Archaeal and Bacterial Type Strains, Phase II (KMG-II): from individual species to whole genera.</title>
        <authorList>
            <person name="Goeker M."/>
        </authorList>
    </citation>
    <scope>NUCLEOTIDE SEQUENCE [LARGE SCALE GENOMIC DNA]</scope>
    <source>
        <strain evidence="2 3">DSM 13151</strain>
    </source>
</reference>
<accession>A0A3R7EBM2</accession>
<organism evidence="2 3">
    <name type="scientific">Halopiger aswanensis</name>
    <dbReference type="NCBI Taxonomy" id="148449"/>
    <lineage>
        <taxon>Archaea</taxon>
        <taxon>Methanobacteriati</taxon>
        <taxon>Methanobacteriota</taxon>
        <taxon>Stenosarchaea group</taxon>
        <taxon>Halobacteria</taxon>
        <taxon>Halobacteriales</taxon>
        <taxon>Natrialbaceae</taxon>
        <taxon>Halopiger</taxon>
    </lineage>
</organism>
<proteinExistence type="predicted"/>
<dbReference type="RefSeq" id="WP_120246967.1">
    <property type="nucleotide sequence ID" value="NZ_RAPO01000011.1"/>
</dbReference>
<dbReference type="EMBL" id="RAPO01000011">
    <property type="protein sequence ID" value="RKD85933.1"/>
    <property type="molecule type" value="Genomic_DNA"/>
</dbReference>
<evidence type="ECO:0000313" key="2">
    <source>
        <dbReference type="EMBL" id="RKD85933.1"/>
    </source>
</evidence>
<protein>
    <submittedName>
        <fullName evidence="2">Uncharacterized protein</fullName>
    </submittedName>
</protein>